<evidence type="ECO:0000313" key="2">
    <source>
        <dbReference type="Proteomes" id="UP000057043"/>
    </source>
</evidence>
<dbReference type="EMBL" id="LGFT01000064">
    <property type="protein sequence ID" value="KUK43574.1"/>
    <property type="molecule type" value="Genomic_DNA"/>
</dbReference>
<dbReference type="PATRIC" id="fig|301375.7.peg.280"/>
<accession>A0A101FSL1</accession>
<name>A0A101FSL1_9EURY</name>
<organism evidence="1 2">
    <name type="scientific">Methanothrix harundinacea</name>
    <dbReference type="NCBI Taxonomy" id="301375"/>
    <lineage>
        <taxon>Archaea</taxon>
        <taxon>Methanobacteriati</taxon>
        <taxon>Methanobacteriota</taxon>
        <taxon>Stenosarchaea group</taxon>
        <taxon>Methanomicrobia</taxon>
        <taxon>Methanotrichales</taxon>
        <taxon>Methanotrichaceae</taxon>
        <taxon>Methanothrix</taxon>
    </lineage>
</organism>
<sequence length="29" mass="3191">MAEVLEVHYSLNFIAKANRVIGVSISLCI</sequence>
<reference evidence="1 2" key="1">
    <citation type="journal article" date="2015" name="MBio">
        <title>Genome-Resolved Metagenomic Analysis Reveals Roles for Candidate Phyla and Other Microbial Community Members in Biogeochemical Transformations in Oil Reservoirs.</title>
        <authorList>
            <person name="Hu P."/>
            <person name="Tom L."/>
            <person name="Singh A."/>
            <person name="Thomas B.C."/>
            <person name="Baker B.J."/>
            <person name="Piceno Y.M."/>
            <person name="Andersen G.L."/>
            <person name="Banfield J.F."/>
        </authorList>
    </citation>
    <scope>NUCLEOTIDE SEQUENCE [LARGE SCALE GENOMIC DNA]</scope>
    <source>
        <strain evidence="1">57_489</strain>
    </source>
</reference>
<protein>
    <submittedName>
        <fullName evidence="1">Uncharacterized protein</fullName>
    </submittedName>
</protein>
<gene>
    <name evidence="1" type="ORF">XD72_2067</name>
</gene>
<dbReference type="Proteomes" id="UP000057043">
    <property type="component" value="Unassembled WGS sequence"/>
</dbReference>
<comment type="caution">
    <text evidence="1">The sequence shown here is derived from an EMBL/GenBank/DDBJ whole genome shotgun (WGS) entry which is preliminary data.</text>
</comment>
<evidence type="ECO:0000313" key="1">
    <source>
        <dbReference type="EMBL" id="KUK43574.1"/>
    </source>
</evidence>
<proteinExistence type="predicted"/>
<dbReference type="AlphaFoldDB" id="A0A101FSL1"/>